<feature type="compositionally biased region" description="Basic and acidic residues" evidence="1">
    <location>
        <begin position="496"/>
        <end position="516"/>
    </location>
</feature>
<proteinExistence type="predicted"/>
<protein>
    <submittedName>
        <fullName evidence="3">Tryptophan-rich sensory protein</fullName>
    </submittedName>
</protein>
<feature type="transmembrane region" description="Helical" evidence="2">
    <location>
        <begin position="17"/>
        <end position="35"/>
    </location>
</feature>
<name>A0A5B7WZS7_9FLAO</name>
<sequence length="741" mass="84238">MRTGKDILIRFQKRWQLMLWLEILLYALGAAVFIALVFQNFILSLIIFMLVGAVAMLSLRPWEINLNYISNYVDREVNTLEYSSGLLLVSAESLSGLARLQQQRISGQLEGEMRSVKPENNLLRAAVIATVLIVLGFVGLRLGLAEDLVSNQPEIEEGEIIVLRPADSVAVETSAPILESQNVTISYPAYTGVSAFTTSKMNIEAVEGSRVTWEIAFDAAIDSAQMESSGNRHFMDFRNGKYSRSAILQNSGFYNFRFTDTIGASYVSELYSIKATKDRSPEIEIEGLKQFTSFDYDEEKVVNFTAVVSDDFGIADAFIIATVSKGTGESVKFREEQLQFDSEVRRGSKNLQLNKKIDLDQLKMEMGDELYFYVEARDLQQPTPNRSRSETFFAVIKDTVSYGPGVEGTLGVDLMPDYFRSQRQLIIDTEKLIADRNKLPQKEFNSTSNDLGFDQKALRLRYGQFMGDETEGPGEMVIEEDHDHEDGEEDPLAAFTHDHDGNNEHNLVERHDHEEHDDGEEEDENPIDKFLHDHGDPESATLFTDSLKSKLRQALDIMWDAELHLRMYEPEKSLPYQYRALALIQEIKNNARIYVHRIGFDPPPIKEEVRLTGKIEEVTNYQKTANPEEPEEDRNLKQAIQRLQALIRQGAATSREDKYLFELAGEELAAKAIEEPGKYLESLQQLKWLTEDRSISREMMLEVQRQLLQAVSPPRATPGKLKENTTGLNKLLLKELELNDR</sequence>
<feature type="region of interest" description="Disordered" evidence="1">
    <location>
        <begin position="481"/>
        <end position="537"/>
    </location>
</feature>
<dbReference type="KEGG" id="afla:FHG64_03425"/>
<dbReference type="OrthoDB" id="780137at2"/>
<accession>A0A5B7WZS7</accession>
<feature type="compositionally biased region" description="Basic and acidic residues" evidence="1">
    <location>
        <begin position="526"/>
        <end position="537"/>
    </location>
</feature>
<dbReference type="Proteomes" id="UP000309016">
    <property type="component" value="Chromosome"/>
</dbReference>
<gene>
    <name evidence="3" type="ORF">FHG64_03425</name>
</gene>
<dbReference type="RefSeq" id="WP_139065092.1">
    <property type="nucleotide sequence ID" value="NZ_CP040812.1"/>
</dbReference>
<feature type="transmembrane region" description="Helical" evidence="2">
    <location>
        <begin position="41"/>
        <end position="59"/>
    </location>
</feature>
<keyword evidence="2" id="KW-1133">Transmembrane helix</keyword>
<evidence type="ECO:0000256" key="2">
    <source>
        <dbReference type="SAM" id="Phobius"/>
    </source>
</evidence>
<dbReference type="AlphaFoldDB" id="A0A5B7WZS7"/>
<evidence type="ECO:0000256" key="1">
    <source>
        <dbReference type="SAM" id="MobiDB-lite"/>
    </source>
</evidence>
<keyword evidence="2" id="KW-0812">Transmembrane</keyword>
<feature type="transmembrane region" description="Helical" evidence="2">
    <location>
        <begin position="122"/>
        <end position="144"/>
    </location>
</feature>
<reference evidence="3 4" key="1">
    <citation type="submission" date="2019-06" db="EMBL/GenBank/DDBJ databases">
        <title>Complete genome sequence of Antarcticibacterium flavum KCTC 52984T from an Antarctic marine sediment.</title>
        <authorList>
            <person name="Lee Y.M."/>
            <person name="Shin S.C."/>
        </authorList>
    </citation>
    <scope>NUCLEOTIDE SEQUENCE [LARGE SCALE GENOMIC DNA]</scope>
    <source>
        <strain evidence="3 4">KCTC 52984</strain>
    </source>
</reference>
<dbReference type="EMBL" id="CP040812">
    <property type="protein sequence ID" value="QCY68515.1"/>
    <property type="molecule type" value="Genomic_DNA"/>
</dbReference>
<evidence type="ECO:0000313" key="3">
    <source>
        <dbReference type="EMBL" id="QCY68515.1"/>
    </source>
</evidence>
<evidence type="ECO:0000313" key="4">
    <source>
        <dbReference type="Proteomes" id="UP000309016"/>
    </source>
</evidence>
<keyword evidence="2" id="KW-0472">Membrane</keyword>
<keyword evidence="4" id="KW-1185">Reference proteome</keyword>
<organism evidence="3 4">
    <name type="scientific">Antarcticibacterium flavum</name>
    <dbReference type="NCBI Taxonomy" id="2058175"/>
    <lineage>
        <taxon>Bacteria</taxon>
        <taxon>Pseudomonadati</taxon>
        <taxon>Bacteroidota</taxon>
        <taxon>Flavobacteriia</taxon>
        <taxon>Flavobacteriales</taxon>
        <taxon>Flavobacteriaceae</taxon>
        <taxon>Antarcticibacterium</taxon>
    </lineage>
</organism>